<dbReference type="AlphaFoldDB" id="A0A1B9F9H0"/>
<evidence type="ECO:0000313" key="2">
    <source>
        <dbReference type="Proteomes" id="UP000093080"/>
    </source>
</evidence>
<keyword evidence="2" id="KW-1185">Reference proteome</keyword>
<protein>
    <submittedName>
        <fullName evidence="1">Uncharacterized protein</fullName>
    </submittedName>
</protein>
<gene>
    <name evidence="1" type="ORF">DBT_0331</name>
</gene>
<accession>A0A1B9F9H0</accession>
<dbReference type="Proteomes" id="UP000093080">
    <property type="component" value="Unassembled WGS sequence"/>
</dbReference>
<dbReference type="OrthoDB" id="9799356at2"/>
<dbReference type="RefSeq" id="WP_067615734.1">
    <property type="nucleotide sequence ID" value="NZ_MAGO01000001.1"/>
</dbReference>
<dbReference type="STRING" id="1156395.DBT_0331"/>
<dbReference type="EMBL" id="MAGO01000001">
    <property type="protein sequence ID" value="OCC16514.1"/>
    <property type="molecule type" value="Genomic_DNA"/>
</dbReference>
<reference evidence="1 2" key="1">
    <citation type="submission" date="2016-06" db="EMBL/GenBank/DDBJ databases">
        <title>Respiratory ammonification of nitrate coupled to the oxidation of elemental sulfur in deep-sea autotrophic thermophilic bacteria.</title>
        <authorList>
            <person name="Slobodkina G.B."/>
            <person name="Mardanov A.V."/>
            <person name="Ravin N.V."/>
            <person name="Frolova A.A."/>
            <person name="Viryasiv M.B."/>
            <person name="Chernyh N.A."/>
            <person name="Bonch-Osmolovskaya E.A."/>
            <person name="Slobodkin A.I."/>
        </authorList>
    </citation>
    <scope>NUCLEOTIDE SEQUENCE [LARGE SCALE GENOMIC DNA]</scope>
    <source>
        <strain evidence="1 2">S69</strain>
    </source>
</reference>
<evidence type="ECO:0000313" key="1">
    <source>
        <dbReference type="EMBL" id="OCC16514.1"/>
    </source>
</evidence>
<proteinExistence type="predicted"/>
<sequence length="104" mass="11908">MARDALKTVDDLKEGMTLSKDLFSQTGTLLLKGGEALTEDTIAWLKRLDIKAVWVKEGGREGLTEEEVERIKEELDYRFRRVKGDPLMDDIRSCIFQFLTGREA</sequence>
<name>A0A1B9F9H0_9BACT</name>
<organism evidence="1 2">
    <name type="scientific">Dissulfuribacter thermophilus</name>
    <dbReference type="NCBI Taxonomy" id="1156395"/>
    <lineage>
        <taxon>Bacteria</taxon>
        <taxon>Pseudomonadati</taxon>
        <taxon>Thermodesulfobacteriota</taxon>
        <taxon>Dissulfuribacteria</taxon>
        <taxon>Dissulfuribacterales</taxon>
        <taxon>Dissulfuribacteraceae</taxon>
        <taxon>Dissulfuribacter</taxon>
    </lineage>
</organism>
<comment type="caution">
    <text evidence="1">The sequence shown here is derived from an EMBL/GenBank/DDBJ whole genome shotgun (WGS) entry which is preliminary data.</text>
</comment>